<dbReference type="KEGG" id="agv:OJF2_79060"/>
<evidence type="ECO:0000256" key="2">
    <source>
        <dbReference type="SAM" id="Phobius"/>
    </source>
</evidence>
<keyword evidence="2" id="KW-0472">Membrane</keyword>
<keyword evidence="3" id="KW-0614">Plasmid</keyword>
<proteinExistence type="predicted"/>
<keyword evidence="2" id="KW-1133">Transmembrane helix</keyword>
<dbReference type="AlphaFoldDB" id="A0A5B9WH86"/>
<sequence length="169" mass="17801" precursor="true">MDHFRPQGTPKPSPATGGRIGYQSERISLRGILGFAVILTATIAAAQYVLALMMSHYGEEEARGKQAASPMLATPWEVPGPRLQPDPAAERLDVQAAQKEHLASYGWVDAKAGVAHIPIDRAMDVLAKAGLPDIKPGPATDSPLMPPAEAESQAQSAAPKPAPEVKKAP</sequence>
<dbReference type="Proteomes" id="UP000324233">
    <property type="component" value="Plasmid pOJF2_1"/>
</dbReference>
<geneLocation type="plasmid" evidence="4">
    <name>pojf2_1</name>
</geneLocation>
<reference evidence="3 4" key="1">
    <citation type="submission" date="2019-08" db="EMBL/GenBank/DDBJ databases">
        <title>Deep-cultivation of Planctomycetes and their phenomic and genomic characterization uncovers novel biology.</title>
        <authorList>
            <person name="Wiegand S."/>
            <person name="Jogler M."/>
            <person name="Boedeker C."/>
            <person name="Pinto D."/>
            <person name="Vollmers J."/>
            <person name="Rivas-Marin E."/>
            <person name="Kohn T."/>
            <person name="Peeters S.H."/>
            <person name="Heuer A."/>
            <person name="Rast P."/>
            <person name="Oberbeckmann S."/>
            <person name="Bunk B."/>
            <person name="Jeske O."/>
            <person name="Meyerdierks A."/>
            <person name="Storesund J.E."/>
            <person name="Kallscheuer N."/>
            <person name="Luecker S."/>
            <person name="Lage O.M."/>
            <person name="Pohl T."/>
            <person name="Merkel B.J."/>
            <person name="Hornburger P."/>
            <person name="Mueller R.-W."/>
            <person name="Bruemmer F."/>
            <person name="Labrenz M."/>
            <person name="Spormann A.M."/>
            <person name="Op den Camp H."/>
            <person name="Overmann J."/>
            <person name="Amann R."/>
            <person name="Jetten M.S.M."/>
            <person name="Mascher T."/>
            <person name="Medema M.H."/>
            <person name="Devos D.P."/>
            <person name="Kaster A.-K."/>
            <person name="Ovreas L."/>
            <person name="Rohde M."/>
            <person name="Galperin M.Y."/>
            <person name="Jogler C."/>
        </authorList>
    </citation>
    <scope>NUCLEOTIDE SEQUENCE [LARGE SCALE GENOMIC DNA]</scope>
    <source>
        <strain evidence="3 4">OJF2</strain>
        <plasmid evidence="4">pojf2_1</plasmid>
    </source>
</reference>
<evidence type="ECO:0000313" key="3">
    <source>
        <dbReference type="EMBL" id="QEH39291.1"/>
    </source>
</evidence>
<feature type="region of interest" description="Disordered" evidence="1">
    <location>
        <begin position="1"/>
        <end position="20"/>
    </location>
</feature>
<name>A0A5B9WH86_9BACT</name>
<evidence type="ECO:0000256" key="1">
    <source>
        <dbReference type="SAM" id="MobiDB-lite"/>
    </source>
</evidence>
<feature type="compositionally biased region" description="Low complexity" evidence="1">
    <location>
        <begin position="147"/>
        <end position="159"/>
    </location>
</feature>
<dbReference type="RefSeq" id="WP_148599177.1">
    <property type="nucleotide sequence ID" value="NZ_CP042998.1"/>
</dbReference>
<keyword evidence="4" id="KW-1185">Reference proteome</keyword>
<keyword evidence="2" id="KW-0812">Transmembrane</keyword>
<accession>A0A5B9WH86</accession>
<organism evidence="3 4">
    <name type="scientific">Aquisphaera giovannonii</name>
    <dbReference type="NCBI Taxonomy" id="406548"/>
    <lineage>
        <taxon>Bacteria</taxon>
        <taxon>Pseudomonadati</taxon>
        <taxon>Planctomycetota</taxon>
        <taxon>Planctomycetia</taxon>
        <taxon>Isosphaerales</taxon>
        <taxon>Isosphaeraceae</taxon>
        <taxon>Aquisphaera</taxon>
    </lineage>
</organism>
<protein>
    <submittedName>
        <fullName evidence="3">Uncharacterized protein</fullName>
    </submittedName>
</protein>
<feature type="transmembrane region" description="Helical" evidence="2">
    <location>
        <begin position="32"/>
        <end position="53"/>
    </location>
</feature>
<evidence type="ECO:0000313" key="4">
    <source>
        <dbReference type="Proteomes" id="UP000324233"/>
    </source>
</evidence>
<feature type="region of interest" description="Disordered" evidence="1">
    <location>
        <begin position="130"/>
        <end position="169"/>
    </location>
</feature>
<gene>
    <name evidence="3" type="ORF">OJF2_79060</name>
</gene>
<dbReference type="OrthoDB" id="290157at2"/>
<dbReference type="EMBL" id="CP042998">
    <property type="protein sequence ID" value="QEH39291.1"/>
    <property type="molecule type" value="Genomic_DNA"/>
</dbReference>